<reference evidence="1" key="1">
    <citation type="submission" date="2014-09" db="EMBL/GenBank/DDBJ databases">
        <authorList>
            <person name="Magalhaes I.L.F."/>
            <person name="Oliveira U."/>
            <person name="Santos F.R."/>
            <person name="Vidigal T.H.D.A."/>
            <person name="Brescovit A.D."/>
            <person name="Santos A.J."/>
        </authorList>
    </citation>
    <scope>NUCLEOTIDE SEQUENCE</scope>
    <source>
        <tissue evidence="1">Shoot tissue taken approximately 20 cm above the soil surface</tissue>
    </source>
</reference>
<name>A0A0A9GZ15_ARUDO</name>
<accession>A0A0A9GZ15</accession>
<reference evidence="1" key="2">
    <citation type="journal article" date="2015" name="Data Brief">
        <title>Shoot transcriptome of the giant reed, Arundo donax.</title>
        <authorList>
            <person name="Barrero R.A."/>
            <person name="Guerrero F.D."/>
            <person name="Moolhuijzen P."/>
            <person name="Goolsby J.A."/>
            <person name="Tidwell J."/>
            <person name="Bellgard S.E."/>
            <person name="Bellgard M.I."/>
        </authorList>
    </citation>
    <scope>NUCLEOTIDE SEQUENCE</scope>
    <source>
        <tissue evidence="1">Shoot tissue taken approximately 20 cm above the soil surface</tissue>
    </source>
</reference>
<sequence length="91" mass="9448">MQIQTLAVSIPASCCATQGHARRAQLLSLMHNAFVGHTGSPGAAHISGILVRGNAINILAVDSTGVRWSAMTGPARRVQCGGITNVSVERQ</sequence>
<protein>
    <submittedName>
        <fullName evidence="1">ATNFXL2</fullName>
    </submittedName>
</protein>
<dbReference type="AlphaFoldDB" id="A0A0A9GZ15"/>
<dbReference type="EMBL" id="GBRH01169112">
    <property type="protein sequence ID" value="JAE28784.1"/>
    <property type="molecule type" value="Transcribed_RNA"/>
</dbReference>
<evidence type="ECO:0000313" key="1">
    <source>
        <dbReference type="EMBL" id="JAE28784.1"/>
    </source>
</evidence>
<organism evidence="1">
    <name type="scientific">Arundo donax</name>
    <name type="common">Giant reed</name>
    <name type="synonym">Donax arundinaceus</name>
    <dbReference type="NCBI Taxonomy" id="35708"/>
    <lineage>
        <taxon>Eukaryota</taxon>
        <taxon>Viridiplantae</taxon>
        <taxon>Streptophyta</taxon>
        <taxon>Embryophyta</taxon>
        <taxon>Tracheophyta</taxon>
        <taxon>Spermatophyta</taxon>
        <taxon>Magnoliopsida</taxon>
        <taxon>Liliopsida</taxon>
        <taxon>Poales</taxon>
        <taxon>Poaceae</taxon>
        <taxon>PACMAD clade</taxon>
        <taxon>Arundinoideae</taxon>
        <taxon>Arundineae</taxon>
        <taxon>Arundo</taxon>
    </lineage>
</organism>
<proteinExistence type="predicted"/>